<dbReference type="GO" id="GO:0008168">
    <property type="term" value="F:methyltransferase activity"/>
    <property type="evidence" value="ECO:0007669"/>
    <property type="project" value="UniProtKB-KW"/>
</dbReference>
<comment type="cofactor">
    <cofactor evidence="1">
        <name>Mg(2+)</name>
        <dbReference type="ChEBI" id="CHEBI:18420"/>
    </cofactor>
</comment>
<dbReference type="STRING" id="565045.NOR51B_2833"/>
<dbReference type="EMBL" id="DS999411">
    <property type="protein sequence ID" value="EED36880.1"/>
    <property type="molecule type" value="Genomic_DNA"/>
</dbReference>
<feature type="binding site" evidence="1">
    <location>
        <position position="68"/>
    </location>
    <ligand>
        <name>substrate</name>
    </ligand>
</feature>
<evidence type="ECO:0000313" key="2">
    <source>
        <dbReference type="EMBL" id="EED36880.1"/>
    </source>
</evidence>
<dbReference type="InterPro" id="IPR005493">
    <property type="entry name" value="RraA/RraA-like"/>
</dbReference>
<dbReference type="PANTHER" id="PTHR33254:SF16">
    <property type="entry name" value="BLR3842 PROTEIN"/>
    <property type="match status" value="1"/>
</dbReference>
<dbReference type="SUPFAM" id="SSF89562">
    <property type="entry name" value="RraA-like"/>
    <property type="match status" value="1"/>
</dbReference>
<dbReference type="PANTHER" id="PTHR33254">
    <property type="entry name" value="4-HYDROXY-4-METHYL-2-OXOGLUTARATE ALDOLASE 3-RELATED"/>
    <property type="match status" value="1"/>
</dbReference>
<keyword evidence="3" id="KW-1185">Reference proteome</keyword>
<feature type="binding site" evidence="1">
    <location>
        <position position="69"/>
    </location>
    <ligand>
        <name>Mg(2+)</name>
        <dbReference type="ChEBI" id="CHEBI:18420"/>
    </ligand>
</feature>
<dbReference type="GO" id="GO:0046872">
    <property type="term" value="F:metal ion binding"/>
    <property type="evidence" value="ECO:0007669"/>
    <property type="project" value="UniProtKB-KW"/>
</dbReference>
<keyword evidence="1" id="KW-0460">Magnesium</keyword>
<dbReference type="eggNOG" id="COG0684">
    <property type="taxonomic scope" value="Bacteria"/>
</dbReference>
<dbReference type="Pfam" id="PF03737">
    <property type="entry name" value="RraA-like"/>
    <property type="match status" value="1"/>
</dbReference>
<dbReference type="Gene3D" id="3.50.30.40">
    <property type="entry name" value="Ribonuclease E inhibitor RraA/RraA-like"/>
    <property type="match status" value="1"/>
</dbReference>
<keyword evidence="1" id="KW-0479">Metal-binding</keyword>
<evidence type="ECO:0000313" key="3">
    <source>
        <dbReference type="Proteomes" id="UP000004699"/>
    </source>
</evidence>
<dbReference type="GO" id="GO:0032259">
    <property type="term" value="P:methylation"/>
    <property type="evidence" value="ECO:0007669"/>
    <property type="project" value="UniProtKB-KW"/>
</dbReference>
<dbReference type="Proteomes" id="UP000004699">
    <property type="component" value="Unassembled WGS sequence"/>
</dbReference>
<name>B8KY56_9GAMM</name>
<dbReference type="CDD" id="cd16841">
    <property type="entry name" value="RraA_family"/>
    <property type="match status" value="1"/>
</dbReference>
<keyword evidence="2" id="KW-0808">Transferase</keyword>
<organism evidence="2 3">
    <name type="scientific">Luminiphilus syltensis NOR5-1B</name>
    <dbReference type="NCBI Taxonomy" id="565045"/>
    <lineage>
        <taxon>Bacteria</taxon>
        <taxon>Pseudomonadati</taxon>
        <taxon>Pseudomonadota</taxon>
        <taxon>Gammaproteobacteria</taxon>
        <taxon>Cellvibrionales</taxon>
        <taxon>Halieaceae</taxon>
        <taxon>Luminiphilus</taxon>
    </lineage>
</organism>
<reference evidence="3" key="1">
    <citation type="journal article" date="2013" name="BMC Microbiol.">
        <title>Taxonomy and evolution of bacteriochlorophyll a-containing members of the OM60/NOR5 clade of marine gammaproteobacteria: description of Luminiphilus syltensis gen. nov., sp. nov., reclassification of Haliea rubra as Pseudohaliea rubra gen. nov., comb. nov., and emendation of Chromatocurvus halotolerans.</title>
        <authorList>
            <person name="Spring S."/>
            <person name="Riedel T."/>
            <person name="Sproer C."/>
            <person name="Yan S."/>
            <person name="Harder J."/>
            <person name="Fuchs B.M."/>
        </authorList>
    </citation>
    <scope>NUCLEOTIDE SEQUENCE [LARGE SCALE GENOMIC DNA]</scope>
    <source>
        <strain evidence="3">NOR51-B</strain>
    </source>
</reference>
<accession>B8KY56</accession>
<feature type="binding site" evidence="1">
    <location>
        <begin position="46"/>
        <end position="49"/>
    </location>
    <ligand>
        <name>substrate</name>
    </ligand>
</feature>
<sequence>MQFAPGETAQDYDELMERLIAFIESLQPGDVPVVACGWPNRYTIIGEIIATAAQMRGSPGWVTDGWIRDSQGIRGIGYQVFCSGFSPLSFIKRARIVSVDMPVICAGTLVETNDIVLGDGDGCVVVPNSYSAEVQEMLNADVESDVVMRQALRDGKSFSQVLAETH</sequence>
<keyword evidence="2" id="KW-0489">Methyltransferase</keyword>
<proteinExistence type="predicted"/>
<dbReference type="InterPro" id="IPR036704">
    <property type="entry name" value="RraA/RraA-like_sf"/>
</dbReference>
<dbReference type="HOGENOM" id="CLU_072626_3_0_6"/>
<dbReference type="AlphaFoldDB" id="B8KY56"/>
<protein>
    <submittedName>
        <fullName evidence="2">Dimethylmenaquinone methyltransferase</fullName>
    </submittedName>
</protein>
<gene>
    <name evidence="2" type="ORF">NOR51B_2833</name>
</gene>
<evidence type="ECO:0000256" key="1">
    <source>
        <dbReference type="PIRSR" id="PIRSR605493-1"/>
    </source>
</evidence>